<reference evidence="1 2" key="1">
    <citation type="journal article" date="2019" name="Sci. Rep.">
        <title>Orb-weaving spider Araneus ventricosus genome elucidates the spidroin gene catalogue.</title>
        <authorList>
            <person name="Kono N."/>
            <person name="Nakamura H."/>
            <person name="Ohtoshi R."/>
            <person name="Moran D.A.P."/>
            <person name="Shinohara A."/>
            <person name="Yoshida Y."/>
            <person name="Fujiwara M."/>
            <person name="Mori M."/>
            <person name="Tomita M."/>
            <person name="Arakawa K."/>
        </authorList>
    </citation>
    <scope>NUCLEOTIDE SEQUENCE [LARGE SCALE GENOMIC DNA]</scope>
</reference>
<evidence type="ECO:0008006" key="3">
    <source>
        <dbReference type="Google" id="ProtNLM"/>
    </source>
</evidence>
<evidence type="ECO:0000313" key="2">
    <source>
        <dbReference type="Proteomes" id="UP000499080"/>
    </source>
</evidence>
<gene>
    <name evidence="1" type="ORF">AVEN_49303_1</name>
</gene>
<dbReference type="AlphaFoldDB" id="A0A4Y2UWJ9"/>
<sequence length="92" mass="10683">MFSPVSPPFHLTAKAEFQKFQAWACRSVELARLLDNNNLDYYIKLADVPIELRTLDIFPKGLNNQYEVYTDGSRIGDDTGFSVCIFKKWRTF</sequence>
<comment type="caution">
    <text evidence="1">The sequence shown here is derived from an EMBL/GenBank/DDBJ whole genome shotgun (WGS) entry which is preliminary data.</text>
</comment>
<proteinExistence type="predicted"/>
<dbReference type="EMBL" id="BGPR01041028">
    <property type="protein sequence ID" value="GBO17263.1"/>
    <property type="molecule type" value="Genomic_DNA"/>
</dbReference>
<organism evidence="1 2">
    <name type="scientific">Araneus ventricosus</name>
    <name type="common">Orbweaver spider</name>
    <name type="synonym">Epeira ventricosa</name>
    <dbReference type="NCBI Taxonomy" id="182803"/>
    <lineage>
        <taxon>Eukaryota</taxon>
        <taxon>Metazoa</taxon>
        <taxon>Ecdysozoa</taxon>
        <taxon>Arthropoda</taxon>
        <taxon>Chelicerata</taxon>
        <taxon>Arachnida</taxon>
        <taxon>Araneae</taxon>
        <taxon>Araneomorphae</taxon>
        <taxon>Entelegynae</taxon>
        <taxon>Araneoidea</taxon>
        <taxon>Araneidae</taxon>
        <taxon>Araneus</taxon>
    </lineage>
</organism>
<evidence type="ECO:0000313" key="1">
    <source>
        <dbReference type="EMBL" id="GBO17263.1"/>
    </source>
</evidence>
<dbReference type="Proteomes" id="UP000499080">
    <property type="component" value="Unassembled WGS sequence"/>
</dbReference>
<protein>
    <recommendedName>
        <fullName evidence="3">RNase H type-1 domain-containing protein</fullName>
    </recommendedName>
</protein>
<dbReference type="OrthoDB" id="8068635at2759"/>
<keyword evidence="2" id="KW-1185">Reference proteome</keyword>
<name>A0A4Y2UWJ9_ARAVE</name>
<accession>A0A4Y2UWJ9</accession>